<sequence>MSGHPGGTAMSVIPANPLPIPRPRHWAAVLVVIVVVCVPVAQIQDVLTDLIALSAVLVCGSAVSAGSARRPQTPV</sequence>
<name>D5ZRL7_STRV1</name>
<dbReference type="AlphaFoldDB" id="D5ZRL7"/>
<evidence type="ECO:0000313" key="2">
    <source>
        <dbReference type="Proteomes" id="UP000003824"/>
    </source>
</evidence>
<dbReference type="Proteomes" id="UP000003824">
    <property type="component" value="Unassembled WGS sequence"/>
</dbReference>
<organism evidence="1 2">
    <name type="scientific">Streptomyces viridosporus (strain ATCC 14672 / DSM 40746 / JCM 4963 / KCTC 9882 / NRRL B-12104 / FH 1290)</name>
    <name type="common">Streptomyces ghanaensis</name>
    <dbReference type="NCBI Taxonomy" id="566461"/>
    <lineage>
        <taxon>Bacteria</taxon>
        <taxon>Bacillati</taxon>
        <taxon>Actinomycetota</taxon>
        <taxon>Actinomycetes</taxon>
        <taxon>Kitasatosporales</taxon>
        <taxon>Streptomycetaceae</taxon>
        <taxon>Streptomyces</taxon>
    </lineage>
</organism>
<protein>
    <submittedName>
        <fullName evidence="1">Predicted protein</fullName>
    </submittedName>
</protein>
<reference evidence="2" key="1">
    <citation type="submission" date="2008-12" db="EMBL/GenBank/DDBJ databases">
        <title>Annotation of Streptomyces ghanaensis ATCC 14672.</title>
        <authorList>
            <consortium name="The Broad Institute Genome Sequencing Platform"/>
            <consortium name="Broad Institute Microbial Sequencing Center"/>
            <person name="Fischbach M."/>
            <person name="Ward D."/>
            <person name="Young S."/>
            <person name="Kodira C.D."/>
            <person name="Zeng Q."/>
            <person name="Koehrsen M."/>
            <person name="Godfrey P."/>
            <person name="Alvarado L."/>
            <person name="Berlin A.M."/>
            <person name="Borenstein D."/>
            <person name="Chen Z."/>
            <person name="Engels R."/>
            <person name="Freedman E."/>
            <person name="Gellesch M."/>
            <person name="Goldberg J."/>
            <person name="Griggs A."/>
            <person name="Gujja S."/>
            <person name="Heiman D.I."/>
            <person name="Hepburn T.A."/>
            <person name="Howarth C."/>
            <person name="Jen D."/>
            <person name="Larson L."/>
            <person name="Lewis B."/>
            <person name="Mehta T."/>
            <person name="Park D."/>
            <person name="Pearson M."/>
            <person name="Roberts A."/>
            <person name="Saif S."/>
            <person name="Shea T.D."/>
            <person name="Shenoy N."/>
            <person name="Sisk P."/>
            <person name="Stolte C."/>
            <person name="Sykes S.N."/>
            <person name="Walk T."/>
            <person name="White J."/>
            <person name="Yandava C."/>
            <person name="Straight P."/>
            <person name="Clardy J."/>
            <person name="Hung D."/>
            <person name="Kolter R."/>
            <person name="Mekalanos J."/>
            <person name="Walker S."/>
            <person name="Walsh C.T."/>
            <person name="Wieland B.L.C."/>
            <person name="Ilzarbe M."/>
            <person name="Galagan J."/>
            <person name="Nusbaum C."/>
            <person name="Birren B."/>
        </authorList>
    </citation>
    <scope>NUCLEOTIDE SEQUENCE [LARGE SCALE GENOMIC DNA]</scope>
    <source>
        <strain evidence="2">ATCC 14672 / DSM 40746 / JCM 4963 / KCTC 9882 / NRRL B-12104 / FH 1290</strain>
    </source>
</reference>
<accession>D5ZRL7</accession>
<dbReference type="eggNOG" id="ENOG5031XDQ">
    <property type="taxonomic scope" value="Bacteria"/>
</dbReference>
<dbReference type="EMBL" id="DS999641">
    <property type="protein sequence ID" value="EFE66530.2"/>
    <property type="molecule type" value="Genomic_DNA"/>
</dbReference>
<evidence type="ECO:0000313" key="1">
    <source>
        <dbReference type="EMBL" id="EFE66530.2"/>
    </source>
</evidence>
<gene>
    <name evidence="1" type="ORF">SSFG_01779</name>
</gene>
<proteinExistence type="predicted"/>